<evidence type="ECO:0000313" key="2">
    <source>
        <dbReference type="Proteomes" id="UP001648503"/>
    </source>
</evidence>
<evidence type="ECO:0008006" key="3">
    <source>
        <dbReference type="Google" id="ProtNLM"/>
    </source>
</evidence>
<comment type="caution">
    <text evidence="1">The sequence shown here is derived from an EMBL/GenBank/DDBJ whole genome shotgun (WGS) entry which is preliminary data.</text>
</comment>
<evidence type="ECO:0000313" key="1">
    <source>
        <dbReference type="EMBL" id="KAH6596098.1"/>
    </source>
</evidence>
<reference evidence="1 2" key="1">
    <citation type="submission" date="2021-02" db="EMBL/GenBank/DDBJ databases">
        <title>Variation within the Batrachochytrium salamandrivorans European outbreak.</title>
        <authorList>
            <person name="Kelly M."/>
            <person name="Pasmans F."/>
            <person name="Shea T.P."/>
            <person name="Munoz J.F."/>
            <person name="Carranza S."/>
            <person name="Cuomo C.A."/>
            <person name="Martel A."/>
        </authorList>
    </citation>
    <scope>NUCLEOTIDE SEQUENCE [LARGE SCALE GENOMIC DNA]</scope>
    <source>
        <strain evidence="1 2">AMFP18/2</strain>
    </source>
</reference>
<accession>A0ABQ8FFQ5</accession>
<dbReference type="EMBL" id="JAFCIX010000249">
    <property type="protein sequence ID" value="KAH6596098.1"/>
    <property type="molecule type" value="Genomic_DNA"/>
</dbReference>
<sequence>MSSITDCAVETAQAVAKSVNPYVPQIAKNAATLAVDTASSAVTMATNTVNSAYSLASGTASSAYSYASGTIKVVVDGATTTITTYTPGPILNVVTSSIDNAKAIGHDPVGVLKPYVPTRVVHAGEKTYEIVHTAGEVTYDVAKSTSDRATQNVSAATGFIVTKVNGTVQYVTSVPAVGALIERIDKLTAPVLASFGVKKGENGQVVAEGVVASDPTEECAEKKQ</sequence>
<dbReference type="Proteomes" id="UP001648503">
    <property type="component" value="Unassembled WGS sequence"/>
</dbReference>
<keyword evidence="2" id="KW-1185">Reference proteome</keyword>
<organism evidence="1 2">
    <name type="scientific">Batrachochytrium salamandrivorans</name>
    <dbReference type="NCBI Taxonomy" id="1357716"/>
    <lineage>
        <taxon>Eukaryota</taxon>
        <taxon>Fungi</taxon>
        <taxon>Fungi incertae sedis</taxon>
        <taxon>Chytridiomycota</taxon>
        <taxon>Chytridiomycota incertae sedis</taxon>
        <taxon>Chytridiomycetes</taxon>
        <taxon>Rhizophydiales</taxon>
        <taxon>Rhizophydiales incertae sedis</taxon>
        <taxon>Batrachochytrium</taxon>
    </lineage>
</organism>
<name>A0ABQ8FFQ5_9FUNG</name>
<protein>
    <recommendedName>
        <fullName evidence="3">Senescence domain-containing protein</fullName>
    </recommendedName>
</protein>
<gene>
    <name evidence="1" type="ORF">BASA50_005395</name>
</gene>
<proteinExistence type="predicted"/>